<proteinExistence type="predicted"/>
<keyword evidence="2" id="KW-1185">Reference proteome</keyword>
<comment type="caution">
    <text evidence="1">The sequence shown here is derived from an EMBL/GenBank/DDBJ whole genome shotgun (WGS) entry which is preliminary data.</text>
</comment>
<reference evidence="1" key="1">
    <citation type="journal article" date="2021" name="Environ. Microbiol.">
        <title>Gene family expansions and transcriptome signatures uncover fungal adaptations to wood decay.</title>
        <authorList>
            <person name="Hage H."/>
            <person name="Miyauchi S."/>
            <person name="Viragh M."/>
            <person name="Drula E."/>
            <person name="Min B."/>
            <person name="Chaduli D."/>
            <person name="Navarro D."/>
            <person name="Favel A."/>
            <person name="Norest M."/>
            <person name="Lesage-Meessen L."/>
            <person name="Balint B."/>
            <person name="Merenyi Z."/>
            <person name="de Eugenio L."/>
            <person name="Morin E."/>
            <person name="Martinez A.T."/>
            <person name="Baldrian P."/>
            <person name="Stursova M."/>
            <person name="Martinez M.J."/>
            <person name="Novotny C."/>
            <person name="Magnuson J.K."/>
            <person name="Spatafora J.W."/>
            <person name="Maurice S."/>
            <person name="Pangilinan J."/>
            <person name="Andreopoulos W."/>
            <person name="LaButti K."/>
            <person name="Hundley H."/>
            <person name="Na H."/>
            <person name="Kuo A."/>
            <person name="Barry K."/>
            <person name="Lipzen A."/>
            <person name="Henrissat B."/>
            <person name="Riley R."/>
            <person name="Ahrendt S."/>
            <person name="Nagy L.G."/>
            <person name="Grigoriev I.V."/>
            <person name="Martin F."/>
            <person name="Rosso M.N."/>
        </authorList>
    </citation>
    <scope>NUCLEOTIDE SEQUENCE</scope>
    <source>
        <strain evidence="1">CBS 384.51</strain>
    </source>
</reference>
<organism evidence="1 2">
    <name type="scientific">Irpex rosettiformis</name>
    <dbReference type="NCBI Taxonomy" id="378272"/>
    <lineage>
        <taxon>Eukaryota</taxon>
        <taxon>Fungi</taxon>
        <taxon>Dikarya</taxon>
        <taxon>Basidiomycota</taxon>
        <taxon>Agaricomycotina</taxon>
        <taxon>Agaricomycetes</taxon>
        <taxon>Polyporales</taxon>
        <taxon>Irpicaceae</taxon>
        <taxon>Irpex</taxon>
    </lineage>
</organism>
<protein>
    <submittedName>
        <fullName evidence="1">Uncharacterized protein</fullName>
    </submittedName>
</protein>
<evidence type="ECO:0000313" key="1">
    <source>
        <dbReference type="EMBL" id="KAI0084995.1"/>
    </source>
</evidence>
<accession>A0ACB8TSG7</accession>
<dbReference type="EMBL" id="MU274936">
    <property type="protein sequence ID" value="KAI0084995.1"/>
    <property type="molecule type" value="Genomic_DNA"/>
</dbReference>
<sequence>MFAPVFAALVAAPFLAQSVAAANCARQYTVKEGDYCDAISAAQNVSTYQLGTVNPSIDATCSNLQIGQVLCLGNEGEDCKNTLIVQSGDSCEKIQAIHGINSTVLYHNNPQINSDCTNIYIGEVLCTGSDFAAPAPGPTIPATSIPPSATPANPPKTSSVASSSVASSSVVITPAPTPSSSVAAPKASPTQSDDGDDDLPWCDDEDADDEYN</sequence>
<dbReference type="Proteomes" id="UP001055072">
    <property type="component" value="Unassembled WGS sequence"/>
</dbReference>
<evidence type="ECO:0000313" key="2">
    <source>
        <dbReference type="Proteomes" id="UP001055072"/>
    </source>
</evidence>
<name>A0ACB8TSG7_9APHY</name>
<gene>
    <name evidence="1" type="ORF">BDY19DRAFT_1095498</name>
</gene>